<organism evidence="1 2">
    <name type="scientific">Methanosuratincola subterraneus</name>
    <dbReference type="NCBI Taxonomy" id="2593994"/>
    <lineage>
        <taxon>Archaea</taxon>
        <taxon>Thermoproteota</taxon>
        <taxon>Methanosuratincolia</taxon>
        <taxon>Candidatus Methanomethylicales</taxon>
        <taxon>Candidatus Methanomethylicaceae</taxon>
        <taxon>Candidatus Methanosuratincola (ex Vanwonterghem et al. 2016)</taxon>
    </lineage>
</organism>
<comment type="caution">
    <text evidence="1">The sequence shown here is derived from an EMBL/GenBank/DDBJ whole genome shotgun (WGS) entry which is preliminary data.</text>
</comment>
<evidence type="ECO:0000313" key="2">
    <source>
        <dbReference type="Proteomes" id="UP000288215"/>
    </source>
</evidence>
<proteinExistence type="predicted"/>
<evidence type="ECO:0000313" key="1">
    <source>
        <dbReference type="EMBL" id="RWX73879.1"/>
    </source>
</evidence>
<dbReference type="EMBL" id="RXGA01000002">
    <property type="protein sequence ID" value="RWX73879.1"/>
    <property type="molecule type" value="Genomic_DNA"/>
</dbReference>
<accession>A0A3S4UHE9</accession>
<sequence>MSAFWGLNYRFIVLEKPVKASLPRFEGLFILCQSAQKSKLKGSRSVVFSG</sequence>
<name>A0A3S4UHE9_METS7</name>
<gene>
    <name evidence="1" type="ORF">Metus_0658</name>
</gene>
<protein>
    <submittedName>
        <fullName evidence="1">Uncharacterized protein</fullName>
    </submittedName>
</protein>
<dbReference type="AlphaFoldDB" id="A0A3S4UHE9"/>
<reference evidence="1 2" key="1">
    <citation type="submission" date="2018-12" db="EMBL/GenBank/DDBJ databases">
        <title>The complete genome of the methanogenic archaea of the candidate phylum Verstraetearchaeota, obtained from the metagenome of underground thermal water.</title>
        <authorList>
            <person name="Kadnikov V.V."/>
            <person name="Mardanov A.V."/>
            <person name="Beletsky A.V."/>
            <person name="Karnachuk O.V."/>
            <person name="Ravin N.V."/>
        </authorList>
    </citation>
    <scope>NUCLEOTIDE SEQUENCE [LARGE SCALE GENOMIC DNA]</scope>
    <source>
        <strain evidence="1">Ch88</strain>
    </source>
</reference>
<dbReference type="Proteomes" id="UP000288215">
    <property type="component" value="Unassembled WGS sequence"/>
</dbReference>